<keyword evidence="4" id="KW-1185">Reference proteome</keyword>
<dbReference type="Proteomes" id="UP001350748">
    <property type="component" value="Unassembled WGS sequence"/>
</dbReference>
<dbReference type="Pfam" id="PF00534">
    <property type="entry name" value="Glycos_transf_1"/>
    <property type="match status" value="1"/>
</dbReference>
<dbReference type="InterPro" id="IPR001296">
    <property type="entry name" value="Glyco_trans_1"/>
</dbReference>
<protein>
    <submittedName>
        <fullName evidence="3">Glycosyltransferase family 4 protein</fullName>
    </submittedName>
</protein>
<accession>A0ABU7XCW8</accession>
<feature type="domain" description="Glycosyltransferase subfamily 4-like N-terminal" evidence="2">
    <location>
        <begin position="24"/>
        <end position="198"/>
    </location>
</feature>
<dbReference type="CDD" id="cd03794">
    <property type="entry name" value="GT4_WbuB-like"/>
    <property type="match status" value="1"/>
</dbReference>
<dbReference type="Gene3D" id="3.40.50.2000">
    <property type="entry name" value="Glycogen Phosphorylase B"/>
    <property type="match status" value="2"/>
</dbReference>
<dbReference type="PANTHER" id="PTHR12526">
    <property type="entry name" value="GLYCOSYLTRANSFERASE"/>
    <property type="match status" value="1"/>
</dbReference>
<comment type="caution">
    <text evidence="3">The sequence shown here is derived from an EMBL/GenBank/DDBJ whole genome shotgun (WGS) entry which is preliminary data.</text>
</comment>
<organism evidence="3 4">
    <name type="scientific">Methylocystis borbori</name>
    <dbReference type="NCBI Taxonomy" id="3118750"/>
    <lineage>
        <taxon>Bacteria</taxon>
        <taxon>Pseudomonadati</taxon>
        <taxon>Pseudomonadota</taxon>
        <taxon>Alphaproteobacteria</taxon>
        <taxon>Hyphomicrobiales</taxon>
        <taxon>Methylocystaceae</taxon>
        <taxon>Methylocystis</taxon>
    </lineage>
</organism>
<reference evidence="3 4" key="1">
    <citation type="submission" date="2024-02" db="EMBL/GenBank/DDBJ databases">
        <authorList>
            <person name="Grouzdev D."/>
        </authorList>
    </citation>
    <scope>NUCLEOTIDE SEQUENCE [LARGE SCALE GENOMIC DNA]</scope>
    <source>
        <strain evidence="3 4">9N</strain>
    </source>
</reference>
<dbReference type="InterPro" id="IPR028098">
    <property type="entry name" value="Glyco_trans_4-like_N"/>
</dbReference>
<evidence type="ECO:0000313" key="3">
    <source>
        <dbReference type="EMBL" id="MEF3364945.1"/>
    </source>
</evidence>
<sequence length="414" mass="45753">MTSARLIFVNRFFYPDHSATSQILSDLAFHLAGEGIKVSVIASRGLYDDPGADLPPFEIKNGVEIHRVYRPRFGRGSLAGRAADYLAMYQRFAFAAWRLAAPGDRLIVKTDPPLLSVALAPVARLKKLALINWLQDLYPELALGLGMRALAPFAPAIIAARNASLRAARYNVVLGERMRRRLESAGVDAAQIEIIANWCDDESIAPLPTKDNSFRSAWRLDGKFVIGYSGNLGRAHEYKTVLDAAEHLRDEGDLLFLFIGGGYLTPFLRAEVEQRGLGEMFQFRPYQAAKDLAQSLAVPDAHWISLLPAMEGLIVPSKFYGVAAAGRPTIAVTDPSGEIAELVTRHQCGAVVAPGDGRTLAQVIRSFKTDRPRLEQMGRNARAMLDHSFRKQLALQRWEVLLRDHKSEPERAGV</sequence>
<dbReference type="RefSeq" id="WP_332079825.1">
    <property type="nucleotide sequence ID" value="NZ_JAZHYN010000001.1"/>
</dbReference>
<name>A0ABU7XCW8_9HYPH</name>
<evidence type="ECO:0000259" key="2">
    <source>
        <dbReference type="Pfam" id="PF13579"/>
    </source>
</evidence>
<dbReference type="EMBL" id="JAZHYN010000001">
    <property type="protein sequence ID" value="MEF3364945.1"/>
    <property type="molecule type" value="Genomic_DNA"/>
</dbReference>
<evidence type="ECO:0000259" key="1">
    <source>
        <dbReference type="Pfam" id="PF00534"/>
    </source>
</evidence>
<dbReference type="Pfam" id="PF13579">
    <property type="entry name" value="Glyco_trans_4_4"/>
    <property type="match status" value="1"/>
</dbReference>
<gene>
    <name evidence="3" type="ORF">V3H18_00185</name>
</gene>
<evidence type="ECO:0000313" key="4">
    <source>
        <dbReference type="Proteomes" id="UP001350748"/>
    </source>
</evidence>
<proteinExistence type="predicted"/>
<dbReference type="SUPFAM" id="SSF53756">
    <property type="entry name" value="UDP-Glycosyltransferase/glycogen phosphorylase"/>
    <property type="match status" value="1"/>
</dbReference>
<feature type="domain" description="Glycosyl transferase family 1" evidence="1">
    <location>
        <begin position="220"/>
        <end position="383"/>
    </location>
</feature>